<organism evidence="1 2">
    <name type="scientific">Vaccinium darrowii</name>
    <dbReference type="NCBI Taxonomy" id="229202"/>
    <lineage>
        <taxon>Eukaryota</taxon>
        <taxon>Viridiplantae</taxon>
        <taxon>Streptophyta</taxon>
        <taxon>Embryophyta</taxon>
        <taxon>Tracheophyta</taxon>
        <taxon>Spermatophyta</taxon>
        <taxon>Magnoliopsida</taxon>
        <taxon>eudicotyledons</taxon>
        <taxon>Gunneridae</taxon>
        <taxon>Pentapetalae</taxon>
        <taxon>asterids</taxon>
        <taxon>Ericales</taxon>
        <taxon>Ericaceae</taxon>
        <taxon>Vaccinioideae</taxon>
        <taxon>Vaccinieae</taxon>
        <taxon>Vaccinium</taxon>
    </lineage>
</organism>
<evidence type="ECO:0000313" key="1">
    <source>
        <dbReference type="EMBL" id="KAH7859617.1"/>
    </source>
</evidence>
<protein>
    <submittedName>
        <fullName evidence="1">Uncharacterized protein</fullName>
    </submittedName>
</protein>
<dbReference type="Proteomes" id="UP000828048">
    <property type="component" value="Chromosome 4"/>
</dbReference>
<comment type="caution">
    <text evidence="1">The sequence shown here is derived from an EMBL/GenBank/DDBJ whole genome shotgun (WGS) entry which is preliminary data.</text>
</comment>
<sequence length="76" mass="8203">MNPMKKVIQPHSIRVSKVPNSRDANQQPGDIWGGRIDGGTDCGGCTARESLEKLIGVGGDRRMLRIRAVSSTKALD</sequence>
<proteinExistence type="predicted"/>
<evidence type="ECO:0000313" key="2">
    <source>
        <dbReference type="Proteomes" id="UP000828048"/>
    </source>
</evidence>
<dbReference type="EMBL" id="CM037154">
    <property type="protein sequence ID" value="KAH7859617.1"/>
    <property type="molecule type" value="Genomic_DNA"/>
</dbReference>
<name>A0ACB7Z3A2_9ERIC</name>
<reference evidence="1 2" key="1">
    <citation type="journal article" date="2021" name="Hortic Res">
        <title>High-quality reference genome and annotation aids understanding of berry development for evergreen blueberry (Vaccinium darrowii).</title>
        <authorList>
            <person name="Yu J."/>
            <person name="Hulse-Kemp A.M."/>
            <person name="Babiker E."/>
            <person name="Staton M."/>
        </authorList>
    </citation>
    <scope>NUCLEOTIDE SEQUENCE [LARGE SCALE GENOMIC DNA]</scope>
    <source>
        <strain evidence="2">cv. NJ 8807/NJ 8810</strain>
        <tissue evidence="1">Young leaf</tissue>
    </source>
</reference>
<gene>
    <name evidence="1" type="ORF">Vadar_003313</name>
</gene>
<accession>A0ACB7Z3A2</accession>
<keyword evidence="2" id="KW-1185">Reference proteome</keyword>